<organism evidence="1 2">
    <name type="scientific">candidate division WS6 bacterium 36_33</name>
    <dbReference type="NCBI Taxonomy" id="1641388"/>
    <lineage>
        <taxon>Bacteria</taxon>
        <taxon>Candidatus Dojkabacteria</taxon>
    </lineage>
</organism>
<proteinExistence type="predicted"/>
<dbReference type="Proteomes" id="UP000053469">
    <property type="component" value="Unassembled WGS sequence"/>
</dbReference>
<evidence type="ECO:0000313" key="1">
    <source>
        <dbReference type="EMBL" id="KUK67427.1"/>
    </source>
</evidence>
<gene>
    <name evidence="1" type="ORF">XD87_0131</name>
</gene>
<reference evidence="2" key="1">
    <citation type="journal article" date="2015" name="MBio">
        <title>Genome-Resolved Metagenomic Analysis Reveals Roles for Candidate Phyla and Other Microbial Community Members in Biogeochemical Transformations in Oil Reservoirs.</title>
        <authorList>
            <person name="Hu P."/>
            <person name="Tom L."/>
            <person name="Singh A."/>
            <person name="Thomas B.C."/>
            <person name="Baker B.J."/>
            <person name="Piceno Y.M."/>
            <person name="Andersen G.L."/>
            <person name="Banfield J.F."/>
        </authorList>
    </citation>
    <scope>NUCLEOTIDE SEQUENCE [LARGE SCALE GENOMIC DNA]</scope>
</reference>
<evidence type="ECO:0000313" key="2">
    <source>
        <dbReference type="Proteomes" id="UP000053469"/>
    </source>
</evidence>
<comment type="caution">
    <text evidence="1">The sequence shown here is derived from an EMBL/GenBank/DDBJ whole genome shotgun (WGS) entry which is preliminary data.</text>
</comment>
<name>A0A101GZM3_9BACT</name>
<sequence length="133" mass="15675">MFINTRKRGVLQNTTIYLPYQYLGSEIFHAMIKTYNQLQLACDHFIVEPSPHGFIELGRASMMQERELILKPNFPDHPGIYFDATYTSILLSTFSWHHIEKYKQERSGEILQKLKEKSLKEFTESLRSALRAY</sequence>
<dbReference type="EMBL" id="LGGI01000011">
    <property type="protein sequence ID" value="KUK67427.1"/>
    <property type="molecule type" value="Genomic_DNA"/>
</dbReference>
<protein>
    <submittedName>
        <fullName evidence="1">Uncharacterized protein</fullName>
    </submittedName>
</protein>
<dbReference type="AlphaFoldDB" id="A0A101GZM3"/>
<accession>A0A101GZM3</accession>